<keyword evidence="2" id="KW-1185">Reference proteome</keyword>
<evidence type="ECO:0000313" key="2">
    <source>
        <dbReference type="Proteomes" id="UP001234297"/>
    </source>
</evidence>
<reference evidence="1 2" key="1">
    <citation type="journal article" date="2022" name="Hortic Res">
        <title>A haplotype resolved chromosomal level avocado genome allows analysis of novel avocado genes.</title>
        <authorList>
            <person name="Nath O."/>
            <person name="Fletcher S.J."/>
            <person name="Hayward A."/>
            <person name="Shaw L.M."/>
            <person name="Masouleh A.K."/>
            <person name="Furtado A."/>
            <person name="Henry R.J."/>
            <person name="Mitter N."/>
        </authorList>
    </citation>
    <scope>NUCLEOTIDE SEQUENCE [LARGE SCALE GENOMIC DNA]</scope>
    <source>
        <strain evidence="2">cv. Hass</strain>
    </source>
</reference>
<proteinExistence type="predicted"/>
<comment type="caution">
    <text evidence="1">The sequence shown here is derived from an EMBL/GenBank/DDBJ whole genome shotgun (WGS) entry which is preliminary data.</text>
</comment>
<evidence type="ECO:0000313" key="1">
    <source>
        <dbReference type="EMBL" id="KAJ8630251.1"/>
    </source>
</evidence>
<dbReference type="Proteomes" id="UP001234297">
    <property type="component" value="Chromosome 7"/>
</dbReference>
<gene>
    <name evidence="1" type="ORF">MRB53_023574</name>
</gene>
<organism evidence="1 2">
    <name type="scientific">Persea americana</name>
    <name type="common">Avocado</name>
    <dbReference type="NCBI Taxonomy" id="3435"/>
    <lineage>
        <taxon>Eukaryota</taxon>
        <taxon>Viridiplantae</taxon>
        <taxon>Streptophyta</taxon>
        <taxon>Embryophyta</taxon>
        <taxon>Tracheophyta</taxon>
        <taxon>Spermatophyta</taxon>
        <taxon>Magnoliopsida</taxon>
        <taxon>Magnoliidae</taxon>
        <taxon>Laurales</taxon>
        <taxon>Lauraceae</taxon>
        <taxon>Persea</taxon>
    </lineage>
</organism>
<name>A0ACC2L9S1_PERAE</name>
<protein>
    <submittedName>
        <fullName evidence="1">Uncharacterized protein</fullName>
    </submittedName>
</protein>
<dbReference type="EMBL" id="CM056815">
    <property type="protein sequence ID" value="KAJ8630251.1"/>
    <property type="molecule type" value="Genomic_DNA"/>
</dbReference>
<sequence>MARPLALTGSDEEALFASSHPPSPRITYHWNVEFSRFFNFPRILSSSINLKPLPQCKTRSKGTWLSSSSSSPSLTVSLIPKPEPMLFVSMQGKTLEEHFVSNLHFSWPQVSCTTDCPTRGSRVVLASFRDCLGQIQKFALRFYTGNDSQRFMDAVKKSLTDIISIKFPGGDFGCQNTSRSEYIASNALQNRTDEESNFVNPDVDCSPEMPVLSLLCNQHLHPQQLSTADSFEAVHSALPPSFTDLLTGIDTEKDPPKAPEETDLRSQITRYLLDSSFHEMLVKVDKVIGELGGDLSL</sequence>
<accession>A0ACC2L9S1</accession>